<evidence type="ECO:0000313" key="2">
    <source>
        <dbReference type="Proteomes" id="UP001164539"/>
    </source>
</evidence>
<keyword evidence="2" id="KW-1185">Reference proteome</keyword>
<dbReference type="Proteomes" id="UP001164539">
    <property type="component" value="Chromosome 11"/>
</dbReference>
<protein>
    <submittedName>
        <fullName evidence="1">Sigma factor binding protein 1, chloroplastic-like</fullName>
    </submittedName>
</protein>
<reference evidence="1 2" key="1">
    <citation type="journal article" date="2023" name="Science">
        <title>Complex scaffold remodeling in plant triterpene biosynthesis.</title>
        <authorList>
            <person name="De La Pena R."/>
            <person name="Hodgson H."/>
            <person name="Liu J.C."/>
            <person name="Stephenson M.J."/>
            <person name="Martin A.C."/>
            <person name="Owen C."/>
            <person name="Harkess A."/>
            <person name="Leebens-Mack J."/>
            <person name="Jimenez L.E."/>
            <person name="Osbourn A."/>
            <person name="Sattely E.S."/>
        </authorList>
    </citation>
    <scope>NUCLEOTIDE SEQUENCE [LARGE SCALE GENOMIC DNA]</scope>
    <source>
        <strain evidence="2">cv. JPN11</strain>
        <tissue evidence="1">Leaf</tissue>
    </source>
</reference>
<sequence>MDNSLTNVHKRKPSNKAKSKKKPVKVVYISNPMKVKTSASQFRALVQELTGQDAGFPDPTKFTDTDHDVGSNRTVQDDEDAAKLAADNHHHPRALEIPEVDASHQQPEISDFLFEPFDDIFMPQTSQILENNISGLGLFPSSLCCESSQVDVVRSLDAM</sequence>
<accession>A0ACC1X476</accession>
<proteinExistence type="predicted"/>
<dbReference type="EMBL" id="CM051404">
    <property type="protein sequence ID" value="KAJ4706255.1"/>
    <property type="molecule type" value="Genomic_DNA"/>
</dbReference>
<gene>
    <name evidence="1" type="ORF">OWV82_019930</name>
</gene>
<comment type="caution">
    <text evidence="1">The sequence shown here is derived from an EMBL/GenBank/DDBJ whole genome shotgun (WGS) entry which is preliminary data.</text>
</comment>
<name>A0ACC1X476_MELAZ</name>
<organism evidence="1 2">
    <name type="scientific">Melia azedarach</name>
    <name type="common">Chinaberry tree</name>
    <dbReference type="NCBI Taxonomy" id="155640"/>
    <lineage>
        <taxon>Eukaryota</taxon>
        <taxon>Viridiplantae</taxon>
        <taxon>Streptophyta</taxon>
        <taxon>Embryophyta</taxon>
        <taxon>Tracheophyta</taxon>
        <taxon>Spermatophyta</taxon>
        <taxon>Magnoliopsida</taxon>
        <taxon>eudicotyledons</taxon>
        <taxon>Gunneridae</taxon>
        <taxon>Pentapetalae</taxon>
        <taxon>rosids</taxon>
        <taxon>malvids</taxon>
        <taxon>Sapindales</taxon>
        <taxon>Meliaceae</taxon>
        <taxon>Melia</taxon>
    </lineage>
</organism>
<evidence type="ECO:0000313" key="1">
    <source>
        <dbReference type="EMBL" id="KAJ4706255.1"/>
    </source>
</evidence>